<dbReference type="PROSITE" id="PS50914">
    <property type="entry name" value="BON"/>
    <property type="match status" value="1"/>
</dbReference>
<feature type="transmembrane region" description="Helical" evidence="7">
    <location>
        <begin position="194"/>
        <end position="215"/>
    </location>
</feature>
<evidence type="ECO:0000256" key="6">
    <source>
        <dbReference type="ARBA" id="ARBA00023136"/>
    </source>
</evidence>
<dbReference type="SUPFAM" id="SSF50182">
    <property type="entry name" value="Sm-like ribonucleoproteins"/>
    <property type="match status" value="1"/>
</dbReference>
<sequence>MPRSSLLPLALLAALLVLLLPGVAPASQGPGLAQLERPAAAEDSGAAERPGTDPDPAPDAEVVAPDDDALTLQVARRLQKADGMQDVNVTVTAGVARLEGSVLEVEDRTLAEQIASQHPGISAVENHLTLSTHLIDRLDAASAIAMDKVFRLLAALPLLIVAVAMVVASWWLGRWLGVRIGKHKLRTANPYINGLARNLVQWLVLIVGVLSALNLLGATSLLGAVLGSAGVIGLVVGFAFKDIAENYVAGVLLGLRRPFSPGDTLRIDTYEGKVVALTSRATILMTLDGNRLSLPNALVFKSVVLNFSSNPKRRFDFVIPVDAASSMGTAQETGLERIASIDGVLVDPRPSSIINSYDGNELRIQFFGWIDQRKNDLGGVRSAAIRAVRNGFFLAGIQPPRSIQHVVAMPAPDEATAIAEPSPAEAVAMDESPDTAPQDTSINRDIDEQLADEQRAHSPDDLMSPDP</sequence>
<keyword evidence="5 7" id="KW-1133">Transmembrane helix</keyword>
<evidence type="ECO:0000256" key="3">
    <source>
        <dbReference type="ARBA" id="ARBA00022475"/>
    </source>
</evidence>
<dbReference type="SUPFAM" id="SSF82689">
    <property type="entry name" value="Mechanosensitive channel protein MscS (YggB), C-terminal domain"/>
    <property type="match status" value="1"/>
</dbReference>
<dbReference type="KEGG" id="lcic:INQ41_06070"/>
<keyword evidence="6 7" id="KW-0472">Membrane</keyword>
<feature type="signal peptide" evidence="9">
    <location>
        <begin position="1"/>
        <end position="26"/>
    </location>
</feature>
<dbReference type="InterPro" id="IPR045275">
    <property type="entry name" value="MscS_archaea/bacteria_type"/>
</dbReference>
<feature type="compositionally biased region" description="Basic and acidic residues" evidence="8">
    <location>
        <begin position="442"/>
        <end position="460"/>
    </location>
</feature>
<evidence type="ECO:0000256" key="2">
    <source>
        <dbReference type="ARBA" id="ARBA00008017"/>
    </source>
</evidence>
<comment type="similarity">
    <text evidence="2 7">Belongs to the MscS (TC 1.A.23) family.</text>
</comment>
<keyword evidence="7" id="KW-0406">Ion transport</keyword>
<dbReference type="InterPro" id="IPR010920">
    <property type="entry name" value="LSM_dom_sf"/>
</dbReference>
<reference evidence="11 12" key="1">
    <citation type="submission" date="2020-10" db="EMBL/GenBank/DDBJ databases">
        <title>complete genome sequencing of Lysobacter sp. H21R20.</title>
        <authorList>
            <person name="Bae J.-W."/>
            <person name="Lee S.-Y."/>
        </authorList>
    </citation>
    <scope>NUCLEOTIDE SEQUENCE [LARGE SCALE GENOMIC DNA]</scope>
    <source>
        <strain evidence="11 12">H21R20</strain>
    </source>
</reference>
<comment type="subunit">
    <text evidence="7">Homoheptamer.</text>
</comment>
<gene>
    <name evidence="11" type="ORF">INQ41_06070</name>
</gene>
<keyword evidence="9" id="KW-0732">Signal</keyword>
<evidence type="ECO:0000259" key="10">
    <source>
        <dbReference type="PROSITE" id="PS50914"/>
    </source>
</evidence>
<dbReference type="PANTHER" id="PTHR30221">
    <property type="entry name" value="SMALL-CONDUCTANCE MECHANOSENSITIVE CHANNEL"/>
    <property type="match status" value="1"/>
</dbReference>
<comment type="subcellular location">
    <subcellularLocation>
        <location evidence="7">Cell inner membrane</location>
        <topology evidence="7">Multi-pass membrane protein</topology>
    </subcellularLocation>
    <subcellularLocation>
        <location evidence="1">Cell membrane</location>
        <topology evidence="1">Multi-pass membrane protein</topology>
    </subcellularLocation>
</comment>
<dbReference type="Gene3D" id="3.30.70.100">
    <property type="match status" value="1"/>
</dbReference>
<dbReference type="Pfam" id="PF04972">
    <property type="entry name" value="BON"/>
    <property type="match status" value="1"/>
</dbReference>
<feature type="region of interest" description="Disordered" evidence="8">
    <location>
        <begin position="419"/>
        <end position="467"/>
    </location>
</feature>
<comment type="caution">
    <text evidence="7">Lacks conserved residue(s) required for the propagation of feature annotation.</text>
</comment>
<dbReference type="Proteomes" id="UP000594059">
    <property type="component" value="Chromosome"/>
</dbReference>
<evidence type="ECO:0000256" key="4">
    <source>
        <dbReference type="ARBA" id="ARBA00022692"/>
    </source>
</evidence>
<feature type="region of interest" description="Disordered" evidence="8">
    <location>
        <begin position="35"/>
        <end position="59"/>
    </location>
</feature>
<keyword evidence="7" id="KW-0813">Transport</keyword>
<evidence type="ECO:0000256" key="5">
    <source>
        <dbReference type="ARBA" id="ARBA00022989"/>
    </source>
</evidence>
<evidence type="ECO:0000256" key="8">
    <source>
        <dbReference type="SAM" id="MobiDB-lite"/>
    </source>
</evidence>
<dbReference type="Pfam" id="PF00924">
    <property type="entry name" value="MS_channel_2nd"/>
    <property type="match status" value="1"/>
</dbReference>
<dbReference type="Gene3D" id="1.10.287.1260">
    <property type="match status" value="1"/>
</dbReference>
<dbReference type="PANTHER" id="PTHR30221:SF1">
    <property type="entry name" value="SMALL-CONDUCTANCE MECHANOSENSITIVE CHANNEL"/>
    <property type="match status" value="1"/>
</dbReference>
<feature type="transmembrane region" description="Helical" evidence="7">
    <location>
        <begin position="152"/>
        <end position="173"/>
    </location>
</feature>
<dbReference type="GO" id="GO:0008381">
    <property type="term" value="F:mechanosensitive monoatomic ion channel activity"/>
    <property type="evidence" value="ECO:0007669"/>
    <property type="project" value="InterPro"/>
</dbReference>
<keyword evidence="12" id="KW-1185">Reference proteome</keyword>
<accession>A0A7S6ZTC8</accession>
<evidence type="ECO:0000313" key="11">
    <source>
        <dbReference type="EMBL" id="QOW20569.1"/>
    </source>
</evidence>
<dbReference type="InterPro" id="IPR011014">
    <property type="entry name" value="MscS_channel_TM-2"/>
</dbReference>
<evidence type="ECO:0000256" key="7">
    <source>
        <dbReference type="RuleBase" id="RU369025"/>
    </source>
</evidence>
<dbReference type="GO" id="GO:0005886">
    <property type="term" value="C:plasma membrane"/>
    <property type="evidence" value="ECO:0007669"/>
    <property type="project" value="UniProtKB-SubCell"/>
</dbReference>
<evidence type="ECO:0000313" key="12">
    <source>
        <dbReference type="Proteomes" id="UP000594059"/>
    </source>
</evidence>
<dbReference type="RefSeq" id="WP_193987007.1">
    <property type="nucleotide sequence ID" value="NZ_CP063656.1"/>
</dbReference>
<dbReference type="InterPro" id="IPR006685">
    <property type="entry name" value="MscS_channel_2nd"/>
</dbReference>
<dbReference type="InterPro" id="IPR011066">
    <property type="entry name" value="MscS_channel_C_sf"/>
</dbReference>
<feature type="transmembrane region" description="Helical" evidence="7">
    <location>
        <begin position="221"/>
        <end position="240"/>
    </location>
</feature>
<comment type="function">
    <text evidence="7">Mechanosensitive channel that participates in the regulation of osmotic pressure changes within the cell, opening in response to stretch forces in the membrane lipid bilayer, without the need for other proteins. Contributes to normal resistance to hypoosmotic shock. Forms an ion channel of 1.0 nanosiemens conductance with a slight preference for anions.</text>
</comment>
<evidence type="ECO:0000256" key="1">
    <source>
        <dbReference type="ARBA" id="ARBA00004651"/>
    </source>
</evidence>
<dbReference type="InterPro" id="IPR023408">
    <property type="entry name" value="MscS_beta-dom_sf"/>
</dbReference>
<protein>
    <recommendedName>
        <fullName evidence="7">Small-conductance mechanosensitive channel</fullName>
    </recommendedName>
</protein>
<evidence type="ECO:0000256" key="9">
    <source>
        <dbReference type="SAM" id="SignalP"/>
    </source>
</evidence>
<organism evidence="11 12">
    <name type="scientific">Novilysobacter ciconiae</name>
    <dbReference type="NCBI Taxonomy" id="2781022"/>
    <lineage>
        <taxon>Bacteria</taxon>
        <taxon>Pseudomonadati</taxon>
        <taxon>Pseudomonadota</taxon>
        <taxon>Gammaproteobacteria</taxon>
        <taxon>Lysobacterales</taxon>
        <taxon>Lysobacteraceae</taxon>
        <taxon>Novilysobacter</taxon>
    </lineage>
</organism>
<name>A0A7S6ZTC8_9GAMM</name>
<dbReference type="InterPro" id="IPR007055">
    <property type="entry name" value="BON_dom"/>
</dbReference>
<keyword evidence="4 7" id="KW-0812">Transmembrane</keyword>
<feature type="domain" description="BON" evidence="10">
    <location>
        <begin position="66"/>
        <end position="132"/>
    </location>
</feature>
<dbReference type="AlphaFoldDB" id="A0A7S6ZTC8"/>
<keyword evidence="3" id="KW-1003">Cell membrane</keyword>
<dbReference type="Gene3D" id="3.30.1340.30">
    <property type="match status" value="1"/>
</dbReference>
<keyword evidence="7" id="KW-0997">Cell inner membrane</keyword>
<feature type="chain" id="PRO_5032344882" description="Small-conductance mechanosensitive channel" evidence="9">
    <location>
        <begin position="27"/>
        <end position="467"/>
    </location>
</feature>
<dbReference type="SUPFAM" id="SSF82861">
    <property type="entry name" value="Mechanosensitive channel protein MscS (YggB), transmembrane region"/>
    <property type="match status" value="1"/>
</dbReference>
<dbReference type="Gene3D" id="2.30.30.60">
    <property type="match status" value="1"/>
</dbReference>
<proteinExistence type="inferred from homology"/>
<keyword evidence="7" id="KW-0407">Ion channel</keyword>
<dbReference type="EMBL" id="CP063656">
    <property type="protein sequence ID" value="QOW20569.1"/>
    <property type="molecule type" value="Genomic_DNA"/>
</dbReference>